<sequence length="324" mass="35518">MTLEPELAIVDPHHHFIGEPAHRYMFDHFVSDVSSGHNVVGSVHVEAGTGYKGTGPVELRPVGETEFVNGMAALSASGNFGPKGLCCGIVGYADLRLGAHVVPVLEAHIAAGGGRFRAVRDSTVWSDDPALPPVRGPYPASDLMLQDDYQAGVMELGRLGLAYEAWLFQHQLPQLAALAAKAGSTRIILDHGGGPVGVGRNARDRPAAFRQWQDELRKLAQFDNIYLKVGGFGMPQVGLFEPQQPGTDAAGIAERERHHIESCVEIFTPERCMFESNFPIESITSRSYHDIWNAFKIVTTNWTEHEKSRLFSRTANEVYELGLF</sequence>
<name>A0A7X1FRP3_9SPHN</name>
<reference evidence="3 4" key="1">
    <citation type="submission" date="2020-08" db="EMBL/GenBank/DDBJ databases">
        <title>The genome sequence of type strain Novosphingobium flavum NBRC 111647.</title>
        <authorList>
            <person name="Liu Y."/>
        </authorList>
    </citation>
    <scope>NUCLEOTIDE SEQUENCE [LARGE SCALE GENOMIC DNA]</scope>
    <source>
        <strain evidence="3 4">NBRC 111647</strain>
    </source>
</reference>
<comment type="similarity">
    <text evidence="1">Belongs to the metallo-dependent hydrolases superfamily.</text>
</comment>
<dbReference type="InterPro" id="IPR052350">
    <property type="entry name" value="Metallo-dep_Lactonases"/>
</dbReference>
<dbReference type="GO" id="GO:0016787">
    <property type="term" value="F:hydrolase activity"/>
    <property type="evidence" value="ECO:0007669"/>
    <property type="project" value="UniProtKB-KW"/>
</dbReference>
<dbReference type="Pfam" id="PF04909">
    <property type="entry name" value="Amidohydro_2"/>
    <property type="match status" value="1"/>
</dbReference>
<organism evidence="3 4">
    <name type="scientific">Novosphingobium flavum</name>
    <dbReference type="NCBI Taxonomy" id="1778672"/>
    <lineage>
        <taxon>Bacteria</taxon>
        <taxon>Pseudomonadati</taxon>
        <taxon>Pseudomonadota</taxon>
        <taxon>Alphaproteobacteria</taxon>
        <taxon>Sphingomonadales</taxon>
        <taxon>Sphingomonadaceae</taxon>
        <taxon>Novosphingobium</taxon>
    </lineage>
</organism>
<evidence type="ECO:0000313" key="3">
    <source>
        <dbReference type="EMBL" id="MBC2665693.1"/>
    </source>
</evidence>
<accession>A0A7X1FRP3</accession>
<gene>
    <name evidence="3" type="ORF">H7F51_09165</name>
</gene>
<protein>
    <submittedName>
        <fullName evidence="3">Amidohydrolase family protein</fullName>
    </submittedName>
</protein>
<dbReference type="InterPro" id="IPR006680">
    <property type="entry name" value="Amidohydro-rel"/>
</dbReference>
<dbReference type="SUPFAM" id="SSF51556">
    <property type="entry name" value="Metallo-dependent hydrolases"/>
    <property type="match status" value="1"/>
</dbReference>
<dbReference type="PANTHER" id="PTHR43569">
    <property type="entry name" value="AMIDOHYDROLASE"/>
    <property type="match status" value="1"/>
</dbReference>
<keyword evidence="3" id="KW-0378">Hydrolase</keyword>
<comment type="caution">
    <text evidence="3">The sequence shown here is derived from an EMBL/GenBank/DDBJ whole genome shotgun (WGS) entry which is preliminary data.</text>
</comment>
<evidence type="ECO:0000313" key="4">
    <source>
        <dbReference type="Proteomes" id="UP000566813"/>
    </source>
</evidence>
<dbReference type="PANTHER" id="PTHR43569:SF1">
    <property type="entry name" value="BLL3371 PROTEIN"/>
    <property type="match status" value="1"/>
</dbReference>
<evidence type="ECO:0000256" key="1">
    <source>
        <dbReference type="ARBA" id="ARBA00038310"/>
    </source>
</evidence>
<keyword evidence="4" id="KW-1185">Reference proteome</keyword>
<dbReference type="AlphaFoldDB" id="A0A7X1FRP3"/>
<dbReference type="Gene3D" id="3.20.20.140">
    <property type="entry name" value="Metal-dependent hydrolases"/>
    <property type="match status" value="1"/>
</dbReference>
<feature type="domain" description="Amidohydrolase-related" evidence="2">
    <location>
        <begin position="101"/>
        <end position="321"/>
    </location>
</feature>
<dbReference type="InterPro" id="IPR032466">
    <property type="entry name" value="Metal_Hydrolase"/>
</dbReference>
<dbReference type="RefSeq" id="WP_185663956.1">
    <property type="nucleotide sequence ID" value="NZ_JACLAW010000006.1"/>
</dbReference>
<dbReference type="EMBL" id="JACLAW010000006">
    <property type="protein sequence ID" value="MBC2665693.1"/>
    <property type="molecule type" value="Genomic_DNA"/>
</dbReference>
<evidence type="ECO:0000259" key="2">
    <source>
        <dbReference type="Pfam" id="PF04909"/>
    </source>
</evidence>
<dbReference type="Proteomes" id="UP000566813">
    <property type="component" value="Unassembled WGS sequence"/>
</dbReference>
<proteinExistence type="inferred from homology"/>